<feature type="compositionally biased region" description="Basic and acidic residues" evidence="1">
    <location>
        <begin position="369"/>
        <end position="387"/>
    </location>
</feature>
<reference evidence="2" key="1">
    <citation type="journal article" date="2014" name="Genome Announc.">
        <title>Draft genome sequence of Rhodosporidium toruloides CECT1137, an oleaginous yeast of biotechnological interest.</title>
        <authorList>
            <person name="Morin N."/>
            <person name="Calcas X."/>
            <person name="Devillers H."/>
            <person name="Durrens P."/>
            <person name="Sherman D.J."/>
            <person name="Nicaud J.-M."/>
            <person name="Neuveglise C."/>
        </authorList>
    </citation>
    <scope>NUCLEOTIDE SEQUENCE</scope>
    <source>
        <strain evidence="2">CECT1137</strain>
    </source>
</reference>
<organism evidence="2">
    <name type="scientific">Rhodotorula toruloides</name>
    <name type="common">Yeast</name>
    <name type="synonym">Rhodosporidium toruloides</name>
    <dbReference type="NCBI Taxonomy" id="5286"/>
    <lineage>
        <taxon>Eukaryota</taxon>
        <taxon>Fungi</taxon>
        <taxon>Dikarya</taxon>
        <taxon>Basidiomycota</taxon>
        <taxon>Pucciniomycotina</taxon>
        <taxon>Microbotryomycetes</taxon>
        <taxon>Sporidiobolales</taxon>
        <taxon>Sporidiobolaceae</taxon>
        <taxon>Rhodotorula</taxon>
    </lineage>
</organism>
<dbReference type="AlphaFoldDB" id="A0A061B5L0"/>
<feature type="compositionally biased region" description="Low complexity" evidence="1">
    <location>
        <begin position="199"/>
        <end position="226"/>
    </location>
</feature>
<feature type="region of interest" description="Disordered" evidence="1">
    <location>
        <begin position="194"/>
        <end position="228"/>
    </location>
</feature>
<evidence type="ECO:0000256" key="1">
    <source>
        <dbReference type="SAM" id="MobiDB-lite"/>
    </source>
</evidence>
<name>A0A061B5L0_RHOTO</name>
<proteinExistence type="predicted"/>
<feature type="region of interest" description="Disordered" evidence="1">
    <location>
        <begin position="417"/>
        <end position="475"/>
    </location>
</feature>
<feature type="compositionally biased region" description="Basic and acidic residues" evidence="1">
    <location>
        <begin position="286"/>
        <end position="299"/>
    </location>
</feature>
<feature type="region of interest" description="Disordered" evidence="1">
    <location>
        <begin position="1"/>
        <end position="47"/>
    </location>
</feature>
<sequence length="501" mass="53806">MFGEKHSESPRLPSPWLARTSNGNSPSPLSLSAADSTSSTPPHAWRPRSLEGLDLLEGLAEDFDSIGIGRGKLGSPVLRSDPAEPELEDIAVTDTGTEGLKPEVDHKGHIEYKLKLLPTSLHRMAKLRTQLKWRLIEGGGVAVYELGLLDDGTLVGLNQVDMEESLRTLGQMLAGLGGGRVQITRVVRLGGSARPASPASFDSSTPPSLSSSQSSAPSSVTASIPPSHAPSPVPALFSSFDVAADYDDLSFVALAAPPVIDPDTGDISLFPPEPERGPVPYPSNRTAEEQAQLRRDKRDARRARREAAQAAATLAKARGEDRSSSPKRTSPIAIGSTTSSRPHRMIHTDYPTPIKPRDKPPKPPKPPRRTAEARAEREAAKEKEQERLANVAPETPFKPVLLKEGDEEVRYVVEAVVRKASRGDGRRGRRRSSHDEEFAMGVLSLDGDDEPSDVLASPDLDDSADDSETVGEGDEGWSYLDFDLAQLSSSIKSSAAASPRT</sequence>
<evidence type="ECO:0000313" key="2">
    <source>
        <dbReference type="EMBL" id="CDR42952.1"/>
    </source>
</evidence>
<protein>
    <submittedName>
        <fullName evidence="2">RHTO0S07e05820g1_1</fullName>
    </submittedName>
</protein>
<accession>A0A061B5L0</accession>
<feature type="region of interest" description="Disordered" evidence="1">
    <location>
        <begin position="264"/>
        <end position="395"/>
    </location>
</feature>
<feature type="compositionally biased region" description="Low complexity" evidence="1">
    <location>
        <begin position="25"/>
        <end position="42"/>
    </location>
</feature>
<feature type="compositionally biased region" description="Acidic residues" evidence="1">
    <location>
        <begin position="459"/>
        <end position="475"/>
    </location>
</feature>
<gene>
    <name evidence="2" type="ORF">RHTO0S_07e05820g</name>
</gene>
<dbReference type="EMBL" id="LK052942">
    <property type="protein sequence ID" value="CDR42952.1"/>
    <property type="molecule type" value="Genomic_DNA"/>
</dbReference>
<dbReference type="OrthoDB" id="248233at2759"/>